<accession>A0A7L9WRW9</accession>
<dbReference type="SUPFAM" id="SSF53850">
    <property type="entry name" value="Periplasmic binding protein-like II"/>
    <property type="match status" value="1"/>
</dbReference>
<evidence type="ECO:0000256" key="3">
    <source>
        <dbReference type="ARBA" id="ARBA00023125"/>
    </source>
</evidence>
<keyword evidence="7" id="KW-1185">Reference proteome</keyword>
<dbReference type="InterPro" id="IPR036388">
    <property type="entry name" value="WH-like_DNA-bd_sf"/>
</dbReference>
<dbReference type="SUPFAM" id="SSF46785">
    <property type="entry name" value="Winged helix' DNA-binding domain"/>
    <property type="match status" value="1"/>
</dbReference>
<gene>
    <name evidence="6" type="ORF">F3W81_01870</name>
</gene>
<evidence type="ECO:0000256" key="4">
    <source>
        <dbReference type="ARBA" id="ARBA00023163"/>
    </source>
</evidence>
<keyword evidence="3" id="KW-0238">DNA-binding</keyword>
<dbReference type="Gene3D" id="3.40.190.290">
    <property type="match status" value="1"/>
</dbReference>
<dbReference type="EMBL" id="CP045201">
    <property type="protein sequence ID" value="QOL83061.1"/>
    <property type="molecule type" value="Genomic_DNA"/>
</dbReference>
<dbReference type="InterPro" id="IPR058163">
    <property type="entry name" value="LysR-type_TF_proteobact-type"/>
</dbReference>
<dbReference type="AlphaFoldDB" id="A0A7L9WRW9"/>
<feature type="domain" description="HTH lysR-type" evidence="5">
    <location>
        <begin position="1"/>
        <end position="59"/>
    </location>
</feature>
<dbReference type="GO" id="GO:0006351">
    <property type="term" value="P:DNA-templated transcription"/>
    <property type="evidence" value="ECO:0007669"/>
    <property type="project" value="TreeGrafter"/>
</dbReference>
<reference evidence="6 7" key="1">
    <citation type="submission" date="2019-10" db="EMBL/GenBank/DDBJ databases">
        <title>Pseudopuniceibacterium sp. HQ09 islated from Antarctica.</title>
        <authorList>
            <person name="Liao L."/>
            <person name="Su S."/>
            <person name="Chen B."/>
            <person name="Yu Y."/>
        </authorList>
    </citation>
    <scope>NUCLEOTIDE SEQUENCE [LARGE SCALE GENOMIC DNA]</scope>
    <source>
        <strain evidence="6 7">HQ09</strain>
    </source>
</reference>
<dbReference type="GO" id="GO:0043565">
    <property type="term" value="F:sequence-specific DNA binding"/>
    <property type="evidence" value="ECO:0007669"/>
    <property type="project" value="TreeGrafter"/>
</dbReference>
<organism evidence="6 7">
    <name type="scientific">Pseudooceanicola spongiae</name>
    <dbReference type="NCBI Taxonomy" id="2613965"/>
    <lineage>
        <taxon>Bacteria</taxon>
        <taxon>Pseudomonadati</taxon>
        <taxon>Pseudomonadota</taxon>
        <taxon>Alphaproteobacteria</taxon>
        <taxon>Rhodobacterales</taxon>
        <taxon>Paracoccaceae</taxon>
        <taxon>Pseudooceanicola</taxon>
    </lineage>
</organism>
<dbReference type="Proteomes" id="UP000594118">
    <property type="component" value="Chromosome"/>
</dbReference>
<dbReference type="PROSITE" id="PS50931">
    <property type="entry name" value="HTH_LYSR"/>
    <property type="match status" value="1"/>
</dbReference>
<dbReference type="InterPro" id="IPR000847">
    <property type="entry name" value="LysR_HTH_N"/>
</dbReference>
<comment type="similarity">
    <text evidence="1">Belongs to the LysR transcriptional regulatory family.</text>
</comment>
<evidence type="ECO:0000256" key="1">
    <source>
        <dbReference type="ARBA" id="ARBA00009437"/>
    </source>
</evidence>
<dbReference type="Gene3D" id="1.10.10.10">
    <property type="entry name" value="Winged helix-like DNA-binding domain superfamily/Winged helix DNA-binding domain"/>
    <property type="match status" value="1"/>
</dbReference>
<evidence type="ECO:0000259" key="5">
    <source>
        <dbReference type="PROSITE" id="PS50931"/>
    </source>
</evidence>
<evidence type="ECO:0000313" key="7">
    <source>
        <dbReference type="Proteomes" id="UP000594118"/>
    </source>
</evidence>
<dbReference type="GO" id="GO:0003700">
    <property type="term" value="F:DNA-binding transcription factor activity"/>
    <property type="evidence" value="ECO:0007669"/>
    <property type="project" value="InterPro"/>
</dbReference>
<keyword evidence="2" id="KW-0805">Transcription regulation</keyword>
<dbReference type="InterPro" id="IPR036390">
    <property type="entry name" value="WH_DNA-bd_sf"/>
</dbReference>
<evidence type="ECO:0000256" key="2">
    <source>
        <dbReference type="ARBA" id="ARBA00023015"/>
    </source>
</evidence>
<dbReference type="Pfam" id="PF00126">
    <property type="entry name" value="HTH_1"/>
    <property type="match status" value="1"/>
</dbReference>
<dbReference type="InterPro" id="IPR005119">
    <property type="entry name" value="LysR_subst-bd"/>
</dbReference>
<sequence length="297" mass="31855">MDRITAARVFIETVERGSATAAAEALGMSRAMASRYLTAMEDWVGARLLHRSTRHMSLSPAGEGALACSRELVEIAEGISGRNADTAMPQGEIRVAMPGVLADAVVLPMLADFAARYPKVSIDLQVTDRLVDLVQDRVDVSLRITGSLDRAVIARRLGGVGSVLCAAPALLSRIGTPETPDALADRPCITYAQFGARTWTLIAHDRTEKIHVTGPLQTNEAYLLLRAALEGIGIAMLPTFAAAPHLARGQLVQVLPGWTPAELSLYALYASRRNLPAATRSFIDFSVEKIGGNPVFR</sequence>
<dbReference type="Pfam" id="PF03466">
    <property type="entry name" value="LysR_substrate"/>
    <property type="match status" value="1"/>
</dbReference>
<dbReference type="PANTHER" id="PTHR30537:SF35">
    <property type="entry name" value="TRANSCRIPTIONAL REGULATORY PROTEIN"/>
    <property type="match status" value="1"/>
</dbReference>
<name>A0A7L9WRW9_9RHOB</name>
<proteinExistence type="inferred from homology"/>
<dbReference type="CDD" id="cd08422">
    <property type="entry name" value="PBP2_CrgA_like"/>
    <property type="match status" value="1"/>
</dbReference>
<dbReference type="KEGG" id="pshq:F3W81_01870"/>
<evidence type="ECO:0000313" key="6">
    <source>
        <dbReference type="EMBL" id="QOL83061.1"/>
    </source>
</evidence>
<protein>
    <submittedName>
        <fullName evidence="6">LysR family transcriptional regulator</fullName>
    </submittedName>
</protein>
<keyword evidence="4" id="KW-0804">Transcription</keyword>
<dbReference type="PANTHER" id="PTHR30537">
    <property type="entry name" value="HTH-TYPE TRANSCRIPTIONAL REGULATOR"/>
    <property type="match status" value="1"/>
</dbReference>